<feature type="signal peptide" evidence="1">
    <location>
        <begin position="1"/>
        <end position="39"/>
    </location>
</feature>
<evidence type="ECO:0000313" key="2">
    <source>
        <dbReference type="EMBL" id="ASJ76597.1"/>
    </source>
</evidence>
<organism evidence="2 3">
    <name type="scientific">Granulosicoccus antarcticus IMCC3135</name>
    <dbReference type="NCBI Taxonomy" id="1192854"/>
    <lineage>
        <taxon>Bacteria</taxon>
        <taxon>Pseudomonadati</taxon>
        <taxon>Pseudomonadota</taxon>
        <taxon>Gammaproteobacteria</taxon>
        <taxon>Chromatiales</taxon>
        <taxon>Granulosicoccaceae</taxon>
        <taxon>Granulosicoccus</taxon>
    </lineage>
</organism>
<protein>
    <recommendedName>
        <fullName evidence="4">DUF11 domain-containing protein</fullName>
    </recommendedName>
</protein>
<dbReference type="Proteomes" id="UP000250079">
    <property type="component" value="Chromosome"/>
</dbReference>
<evidence type="ECO:0000313" key="3">
    <source>
        <dbReference type="Proteomes" id="UP000250079"/>
    </source>
</evidence>
<dbReference type="InterPro" id="IPR051172">
    <property type="entry name" value="Chlamydia_OmcB"/>
</dbReference>
<dbReference type="AlphaFoldDB" id="A0A2Z2P7C8"/>
<evidence type="ECO:0000256" key="1">
    <source>
        <dbReference type="SAM" id="SignalP"/>
    </source>
</evidence>
<proteinExistence type="predicted"/>
<gene>
    <name evidence="2" type="ORF">IMCC3135_32760</name>
</gene>
<reference evidence="2 3" key="1">
    <citation type="submission" date="2016-12" db="EMBL/GenBank/DDBJ databases">
        <authorList>
            <person name="Song W.-J."/>
            <person name="Kurnit D.M."/>
        </authorList>
    </citation>
    <scope>NUCLEOTIDE SEQUENCE [LARGE SCALE GENOMIC DNA]</scope>
    <source>
        <strain evidence="2 3">IMCC3135</strain>
    </source>
</reference>
<name>A0A2Z2P7C8_9GAMM</name>
<dbReference type="RefSeq" id="WP_088921356.1">
    <property type="nucleotide sequence ID" value="NZ_CP018632.1"/>
</dbReference>
<evidence type="ECO:0008006" key="4">
    <source>
        <dbReference type="Google" id="ProtNLM"/>
    </source>
</evidence>
<keyword evidence="3" id="KW-1185">Reference proteome</keyword>
<dbReference type="EMBL" id="CP018632">
    <property type="protein sequence ID" value="ASJ76597.1"/>
    <property type="molecule type" value="Genomic_DNA"/>
</dbReference>
<keyword evidence="1" id="KW-0732">Signal</keyword>
<dbReference type="KEGG" id="gai:IMCC3135_32760"/>
<dbReference type="NCBIfam" id="TIGR01451">
    <property type="entry name" value="B_ant_repeat"/>
    <property type="match status" value="1"/>
</dbReference>
<dbReference type="InterPro" id="IPR047589">
    <property type="entry name" value="DUF11_rpt"/>
</dbReference>
<dbReference type="OrthoDB" id="28777at2"/>
<dbReference type="PANTHER" id="PTHR34819:SF3">
    <property type="entry name" value="CELL SURFACE PROTEIN"/>
    <property type="match status" value="1"/>
</dbReference>
<dbReference type="PANTHER" id="PTHR34819">
    <property type="entry name" value="LARGE CYSTEINE-RICH PERIPLASMIC PROTEIN OMCB"/>
    <property type="match status" value="1"/>
</dbReference>
<sequence>MIIDGVCLPDKVHRRRWNLTERLLSCLCLSLLLCAAAIAATPVGSVIRNQASATYKDSNGVEQFTTSNIVETTIQQVAGVELTQDQNKLTASGGEVSFPHVLSNTGNGADTFTLIASNLAAGDDYDFNSIEIFADIDQNGVADDAIALTESPALAAGESFHFVIVTGVPGVAGATDTAGMEVVATSSFDTGQSVSNTDSATVTAAALIDVVKSMSALGGDSPDGPFTVTLSYRNDSASSAAGVTLIDALPAGMSYVAGSGRWSVTGSLVLTDSNSADVQGSAPASILYCAYEAGCTGLPEAVQDADSSSANQVTAILNEVGPGESGTLEFDVTIDSDVTAIDLVNTAEFEYDGGAGTTARVNTNSVAFAVAQAVGVVANGSDSSSVDGTDEAVTVASAFQGSTVAFENVIWNTGNGTDSFDVIVDSGSSTFPAGTAFQLFQGDGLTPLVDSSGNGIPDTGPLAPAGSYRVVLKASLPPSALGDNGGAGYQVTKRARSTTDPSIFNDVTDSLGQILPSSVDLTNNAATGNAGALGEGAGPEASAEVSNVAIPGNTTQFILYASNIGNIDDTFDLAVSTDSTFASETLPAGWSVTFRSSDDTTDVSSTGNIAVGTSVRILADVSVPAGQAPVEQSLYFRILSPATGAVDVLHDAVSVVDASTLLLEPDSHGQLEPGGAIVYTHQLKNVGNATITGIDLSTVDSLVADGWSSAVYEDTDDDGVFTAADQLISTVAALPAGTTKVLFVKVVAPANAAYGAADTTLLTASWNSGADSVEASNVTTVDAGDIGIVKEQALDLGCDGVLDGAYTRQPFAVEPGNNCVQYRLTATNAGVEPVFNAIIQDATPAFTVYRSSATCSATVCTITEPVDGGTGLVTGEVATVEPGESVEFIFAVVIE</sequence>
<feature type="chain" id="PRO_5016388833" description="DUF11 domain-containing protein" evidence="1">
    <location>
        <begin position="40"/>
        <end position="895"/>
    </location>
</feature>
<accession>A0A2Z2P7C8</accession>